<keyword evidence="3" id="KW-1185">Reference proteome</keyword>
<evidence type="ECO:0000313" key="2">
    <source>
        <dbReference type="EMBL" id="KAK8766264.1"/>
    </source>
</evidence>
<evidence type="ECO:0000256" key="1">
    <source>
        <dbReference type="SAM" id="MobiDB-lite"/>
    </source>
</evidence>
<name>A0AAQ4DUX4_AMBAM</name>
<proteinExistence type="predicted"/>
<organism evidence="2 3">
    <name type="scientific">Amblyomma americanum</name>
    <name type="common">Lone star tick</name>
    <dbReference type="NCBI Taxonomy" id="6943"/>
    <lineage>
        <taxon>Eukaryota</taxon>
        <taxon>Metazoa</taxon>
        <taxon>Ecdysozoa</taxon>
        <taxon>Arthropoda</taxon>
        <taxon>Chelicerata</taxon>
        <taxon>Arachnida</taxon>
        <taxon>Acari</taxon>
        <taxon>Parasitiformes</taxon>
        <taxon>Ixodida</taxon>
        <taxon>Ixodoidea</taxon>
        <taxon>Ixodidae</taxon>
        <taxon>Amblyomminae</taxon>
        <taxon>Amblyomma</taxon>
    </lineage>
</organism>
<dbReference type="EMBL" id="JARKHS020026516">
    <property type="protein sequence ID" value="KAK8766264.1"/>
    <property type="molecule type" value="Genomic_DNA"/>
</dbReference>
<evidence type="ECO:0000313" key="3">
    <source>
        <dbReference type="Proteomes" id="UP001321473"/>
    </source>
</evidence>
<dbReference type="AlphaFoldDB" id="A0AAQ4DUX4"/>
<accession>A0AAQ4DUX4</accession>
<feature type="region of interest" description="Disordered" evidence="1">
    <location>
        <begin position="104"/>
        <end position="136"/>
    </location>
</feature>
<dbReference type="Proteomes" id="UP001321473">
    <property type="component" value="Unassembled WGS sequence"/>
</dbReference>
<feature type="compositionally biased region" description="Low complexity" evidence="1">
    <location>
        <begin position="108"/>
        <end position="126"/>
    </location>
</feature>
<gene>
    <name evidence="2" type="ORF">V5799_006955</name>
</gene>
<comment type="caution">
    <text evidence="2">The sequence shown here is derived from an EMBL/GenBank/DDBJ whole genome shotgun (WGS) entry which is preliminary data.</text>
</comment>
<reference evidence="2 3" key="1">
    <citation type="journal article" date="2023" name="Arcadia Sci">
        <title>De novo assembly of a long-read Amblyomma americanum tick genome.</title>
        <authorList>
            <person name="Chou S."/>
            <person name="Poskanzer K.E."/>
            <person name="Rollins M."/>
            <person name="Thuy-Boun P.S."/>
        </authorList>
    </citation>
    <scope>NUCLEOTIDE SEQUENCE [LARGE SCALE GENOMIC DNA]</scope>
    <source>
        <strain evidence="2">F_SG_1</strain>
        <tissue evidence="2">Salivary glands</tissue>
    </source>
</reference>
<feature type="region of interest" description="Disordered" evidence="1">
    <location>
        <begin position="1"/>
        <end position="20"/>
    </location>
</feature>
<protein>
    <submittedName>
        <fullName evidence="2">Uncharacterized protein</fullName>
    </submittedName>
</protein>
<sequence length="197" mass="21593">MCSSGNSYSRKIKRTGTTTGSGGQDWPFYWHLHQFLGSLPMNDEMLIEENVEVPVVAEMPEDAELVSWGRVAFAENDVTASEPLIGNEATKTSRLNTTAADVSNRALSSSADPGPSSISPASARPAITGADKARKRQSSSAVQQLLHFHSEESKRSLKAAKKNRKLQKKVVELLQESNNIQNKMVDMMGDFLAEKKK</sequence>